<reference evidence="7" key="1">
    <citation type="submission" date="2016-03" db="EMBL/GenBank/DDBJ databases">
        <title>Complete genome sequence of the type strain Actinoalloteichus hymeniacidonis DSM 45092.</title>
        <authorList>
            <person name="Schaffert L."/>
            <person name="Albersmeier A."/>
            <person name="Winkler A."/>
            <person name="Kalinowski J."/>
            <person name="Zotchev S."/>
            <person name="Ruckert C."/>
        </authorList>
    </citation>
    <scope>NUCLEOTIDE SEQUENCE [LARGE SCALE GENOMIC DNA]</scope>
    <source>
        <strain evidence="7">HPA177(T) (DSM 45092(T))</strain>
    </source>
</reference>
<accession>A0AAC9HPG6</accession>
<dbReference type="PROSITE" id="PS50977">
    <property type="entry name" value="HTH_TETR_2"/>
    <property type="match status" value="1"/>
</dbReference>
<dbReference type="KEGG" id="ahm:TL08_10945"/>
<keyword evidence="2 4" id="KW-0238">DNA-binding</keyword>
<dbReference type="Gene3D" id="1.10.357.10">
    <property type="entry name" value="Tetracycline Repressor, domain 2"/>
    <property type="match status" value="1"/>
</dbReference>
<keyword evidence="3" id="KW-0804">Transcription</keyword>
<dbReference type="PANTHER" id="PTHR30055">
    <property type="entry name" value="HTH-TYPE TRANSCRIPTIONAL REGULATOR RUTR"/>
    <property type="match status" value="1"/>
</dbReference>
<evidence type="ECO:0000259" key="5">
    <source>
        <dbReference type="PROSITE" id="PS50977"/>
    </source>
</evidence>
<dbReference type="AlphaFoldDB" id="A0AAC9HPG6"/>
<sequence>MVLEAAAQLFDRNGLAATTNHIAERAGVSIGTVYQYFPRKQALLYALAVQHAAVATARLDTVFAELRDRQPSFEDLASVLASELVALHAARPRLHALMHRNAPRVAEGVAELHAFADRTIDEVSHHLIRCGLGGTMPELVAATLVHAVDAQLHRVLLEALPAPADQVDRLVALMLAVAGAAPEHRQA</sequence>
<dbReference type="EMBL" id="CP014859">
    <property type="protein sequence ID" value="AOS63003.1"/>
    <property type="molecule type" value="Genomic_DNA"/>
</dbReference>
<evidence type="ECO:0000256" key="3">
    <source>
        <dbReference type="ARBA" id="ARBA00023163"/>
    </source>
</evidence>
<keyword evidence="1" id="KW-0805">Transcription regulation</keyword>
<evidence type="ECO:0000313" key="7">
    <source>
        <dbReference type="Proteomes" id="UP000095210"/>
    </source>
</evidence>
<dbReference type="InterPro" id="IPR009057">
    <property type="entry name" value="Homeodomain-like_sf"/>
</dbReference>
<evidence type="ECO:0000256" key="4">
    <source>
        <dbReference type="PROSITE-ProRule" id="PRU00335"/>
    </source>
</evidence>
<dbReference type="PANTHER" id="PTHR30055:SF234">
    <property type="entry name" value="HTH-TYPE TRANSCRIPTIONAL REGULATOR BETI"/>
    <property type="match status" value="1"/>
</dbReference>
<dbReference type="PRINTS" id="PR00455">
    <property type="entry name" value="HTHTETR"/>
</dbReference>
<name>A0AAC9HPG6_9PSEU</name>
<gene>
    <name evidence="6" type="ORF">TL08_10945</name>
</gene>
<dbReference type="SUPFAM" id="SSF46689">
    <property type="entry name" value="Homeodomain-like"/>
    <property type="match status" value="1"/>
</dbReference>
<organism evidence="6 7">
    <name type="scientific">Actinoalloteichus hymeniacidonis</name>
    <dbReference type="NCBI Taxonomy" id="340345"/>
    <lineage>
        <taxon>Bacteria</taxon>
        <taxon>Bacillati</taxon>
        <taxon>Actinomycetota</taxon>
        <taxon>Actinomycetes</taxon>
        <taxon>Pseudonocardiales</taxon>
        <taxon>Pseudonocardiaceae</taxon>
        <taxon>Actinoalloteichus</taxon>
    </lineage>
</organism>
<keyword evidence="7" id="KW-1185">Reference proteome</keyword>
<dbReference type="Pfam" id="PF00440">
    <property type="entry name" value="TetR_N"/>
    <property type="match status" value="1"/>
</dbReference>
<dbReference type="Proteomes" id="UP000095210">
    <property type="component" value="Chromosome"/>
</dbReference>
<dbReference type="InterPro" id="IPR050109">
    <property type="entry name" value="HTH-type_TetR-like_transc_reg"/>
</dbReference>
<evidence type="ECO:0000313" key="6">
    <source>
        <dbReference type="EMBL" id="AOS63003.1"/>
    </source>
</evidence>
<feature type="DNA-binding region" description="H-T-H motif" evidence="4">
    <location>
        <begin position="18"/>
        <end position="37"/>
    </location>
</feature>
<feature type="domain" description="HTH tetR-type" evidence="5">
    <location>
        <begin position="1"/>
        <end position="55"/>
    </location>
</feature>
<dbReference type="GO" id="GO:0000976">
    <property type="term" value="F:transcription cis-regulatory region binding"/>
    <property type="evidence" value="ECO:0007669"/>
    <property type="project" value="TreeGrafter"/>
</dbReference>
<evidence type="ECO:0000256" key="1">
    <source>
        <dbReference type="ARBA" id="ARBA00023015"/>
    </source>
</evidence>
<protein>
    <submittedName>
        <fullName evidence="6">Transcriptional regulator, TetR family</fullName>
    </submittedName>
</protein>
<dbReference type="GO" id="GO:0003700">
    <property type="term" value="F:DNA-binding transcription factor activity"/>
    <property type="evidence" value="ECO:0007669"/>
    <property type="project" value="TreeGrafter"/>
</dbReference>
<evidence type="ECO:0000256" key="2">
    <source>
        <dbReference type="ARBA" id="ARBA00023125"/>
    </source>
</evidence>
<dbReference type="InterPro" id="IPR001647">
    <property type="entry name" value="HTH_TetR"/>
</dbReference>
<proteinExistence type="predicted"/>